<organism evidence="14">
    <name type="scientific">Amblyomma americanum</name>
    <name type="common">Lone star tick</name>
    <dbReference type="NCBI Taxonomy" id="6943"/>
    <lineage>
        <taxon>Eukaryota</taxon>
        <taxon>Metazoa</taxon>
        <taxon>Ecdysozoa</taxon>
        <taxon>Arthropoda</taxon>
        <taxon>Chelicerata</taxon>
        <taxon>Arachnida</taxon>
        <taxon>Acari</taxon>
        <taxon>Parasitiformes</taxon>
        <taxon>Ixodida</taxon>
        <taxon>Ixodoidea</taxon>
        <taxon>Ixodidae</taxon>
        <taxon>Amblyomminae</taxon>
        <taxon>Amblyomma</taxon>
    </lineage>
</organism>
<reference evidence="15 16" key="2">
    <citation type="journal article" date="2023" name="Arcadia Sci">
        <title>De novo assembly of a long-read Amblyomma americanum tick genome.</title>
        <authorList>
            <person name="Chou S."/>
            <person name="Poskanzer K.E."/>
            <person name="Rollins M."/>
            <person name="Thuy-Boun P.S."/>
        </authorList>
    </citation>
    <scope>NUCLEOTIDE SEQUENCE [LARGE SCALE GENOMIC DNA]</scope>
    <source>
        <strain evidence="15">F_SG_1</strain>
        <tissue evidence="15">Salivary glands</tissue>
    </source>
</reference>
<keyword evidence="6" id="KW-0863">Zinc-finger</keyword>
<evidence type="ECO:0000313" key="14">
    <source>
        <dbReference type="EMBL" id="JAG90038.1"/>
    </source>
</evidence>
<dbReference type="Pfam" id="PF06093">
    <property type="entry name" value="Spt4"/>
    <property type="match status" value="1"/>
</dbReference>
<keyword evidence="8" id="KW-0805">Transcription regulation</keyword>
<reference evidence="15" key="3">
    <citation type="submission" date="2023-03" db="EMBL/GenBank/DDBJ databases">
        <authorList>
            <person name="Thuy-Boun P."/>
        </authorList>
    </citation>
    <scope>NUCLEOTIDE SEQUENCE</scope>
    <source>
        <strain evidence="15">F_SG_1</strain>
        <tissue evidence="15">Salivary glands</tissue>
    </source>
</reference>
<evidence type="ECO:0000313" key="15">
    <source>
        <dbReference type="EMBL" id="KAK8782742.1"/>
    </source>
</evidence>
<dbReference type="FunFam" id="3.30.40.210:FF:000001">
    <property type="entry name" value="Transcription elongation factor SPT4"/>
    <property type="match status" value="1"/>
</dbReference>
<keyword evidence="14" id="KW-0251">Elongation factor</keyword>
<accession>A0A0C9SBZ8</accession>
<evidence type="ECO:0000256" key="6">
    <source>
        <dbReference type="ARBA" id="ARBA00022771"/>
    </source>
</evidence>
<comment type="function">
    <text evidence="12">Component of the DRB sensitivity-inducing factor complex (DSIF complex), which regulates transcription elongation by RNA polymerase II.</text>
</comment>
<dbReference type="GO" id="GO:0008270">
    <property type="term" value="F:zinc ion binding"/>
    <property type="evidence" value="ECO:0007669"/>
    <property type="project" value="UniProtKB-KW"/>
</dbReference>
<dbReference type="GO" id="GO:0000993">
    <property type="term" value="F:RNA polymerase II complex binding"/>
    <property type="evidence" value="ECO:0007669"/>
    <property type="project" value="TreeGrafter"/>
</dbReference>
<dbReference type="InterPro" id="IPR029040">
    <property type="entry name" value="RPABC4/Spt4"/>
</dbReference>
<dbReference type="EMBL" id="JARKHS020006349">
    <property type="protein sequence ID" value="KAK8782742.1"/>
    <property type="molecule type" value="Genomic_DNA"/>
</dbReference>
<dbReference type="CDD" id="cd07973">
    <property type="entry name" value="Spt4"/>
    <property type="match status" value="1"/>
</dbReference>
<feature type="domain" description="Spt4/RpoE2 zinc finger" evidence="13">
    <location>
        <begin position="15"/>
        <end position="92"/>
    </location>
</feature>
<evidence type="ECO:0000256" key="2">
    <source>
        <dbReference type="ARBA" id="ARBA00010464"/>
    </source>
</evidence>
<dbReference type="GO" id="GO:0003746">
    <property type="term" value="F:translation elongation factor activity"/>
    <property type="evidence" value="ECO:0007669"/>
    <property type="project" value="UniProtKB-KW"/>
</dbReference>
<dbReference type="SMART" id="SM01389">
    <property type="entry name" value="Spt4"/>
    <property type="match status" value="1"/>
</dbReference>
<dbReference type="GO" id="GO:0032044">
    <property type="term" value="C:DSIF complex"/>
    <property type="evidence" value="ECO:0007669"/>
    <property type="project" value="TreeGrafter"/>
</dbReference>
<keyword evidence="5" id="KW-0479">Metal-binding</keyword>
<protein>
    <recommendedName>
        <fullName evidence="3 12">Transcription elongation factor SPT4</fullName>
    </recommendedName>
</protein>
<keyword evidence="4" id="KW-0678">Repressor</keyword>
<name>A0A0C9SBZ8_AMBAM</name>
<dbReference type="InterPro" id="IPR009287">
    <property type="entry name" value="Spt4"/>
</dbReference>
<evidence type="ECO:0000256" key="1">
    <source>
        <dbReference type="ARBA" id="ARBA00004123"/>
    </source>
</evidence>
<keyword evidence="14" id="KW-0648">Protein biosynthesis</keyword>
<evidence type="ECO:0000256" key="4">
    <source>
        <dbReference type="ARBA" id="ARBA00022491"/>
    </source>
</evidence>
<evidence type="ECO:0000313" key="16">
    <source>
        <dbReference type="Proteomes" id="UP001321473"/>
    </source>
</evidence>
<dbReference type="InterPro" id="IPR038510">
    <property type="entry name" value="Spt4_sf"/>
</dbReference>
<dbReference type="InterPro" id="IPR022800">
    <property type="entry name" value="Spt4/RpoE2_Znf"/>
</dbReference>
<dbReference type="GO" id="GO:0140673">
    <property type="term" value="P:transcription elongation-coupled chromatin remodeling"/>
    <property type="evidence" value="ECO:0007669"/>
    <property type="project" value="InterPro"/>
</dbReference>
<dbReference type="GO" id="GO:0006355">
    <property type="term" value="P:regulation of DNA-templated transcription"/>
    <property type="evidence" value="ECO:0007669"/>
    <property type="project" value="InterPro"/>
</dbReference>
<dbReference type="PANTHER" id="PTHR12882">
    <property type="entry name" value="SUPPRESSOR OF TY 4"/>
    <property type="match status" value="1"/>
</dbReference>
<reference evidence="15" key="4">
    <citation type="submission" date="2024-02" db="EMBL/GenBank/DDBJ databases">
        <authorList>
            <person name="Mcdaniel E.A."/>
            <person name="Celebi F.M."/>
            <person name="Reiter T."/>
            <person name="Weiss E.C."/>
            <person name="Chou S."/>
        </authorList>
    </citation>
    <scope>NUCLEOTIDE SEQUENCE</scope>
    <source>
        <strain evidence="15">F_SG_1</strain>
        <tissue evidence="15">Salivary glands</tissue>
    </source>
</reference>
<evidence type="ECO:0000256" key="12">
    <source>
        <dbReference type="PIRNR" id="PIRNR025023"/>
    </source>
</evidence>
<evidence type="ECO:0000256" key="9">
    <source>
        <dbReference type="ARBA" id="ARBA00023159"/>
    </source>
</evidence>
<evidence type="ECO:0000256" key="7">
    <source>
        <dbReference type="ARBA" id="ARBA00022833"/>
    </source>
</evidence>
<comment type="subcellular location">
    <subcellularLocation>
        <location evidence="1 12">Nucleus</location>
    </subcellularLocation>
</comment>
<dbReference type="Proteomes" id="UP001321473">
    <property type="component" value="Unassembled WGS sequence"/>
</dbReference>
<dbReference type="AlphaFoldDB" id="A0A0C9SBZ8"/>
<evidence type="ECO:0000256" key="3">
    <source>
        <dbReference type="ARBA" id="ARBA00020182"/>
    </source>
</evidence>
<keyword evidence="7" id="KW-0862">Zinc</keyword>
<evidence type="ECO:0000256" key="5">
    <source>
        <dbReference type="ARBA" id="ARBA00022723"/>
    </source>
</evidence>
<dbReference type="PANTHER" id="PTHR12882:SF1">
    <property type="entry name" value="TRANSCRIPTION ELONGATION FACTOR SPT4"/>
    <property type="match status" value="1"/>
</dbReference>
<dbReference type="EMBL" id="GBZX01002702">
    <property type="protein sequence ID" value="JAG90038.1"/>
    <property type="molecule type" value="mRNA"/>
</dbReference>
<dbReference type="PIRSF" id="PIRSF025023">
    <property type="entry name" value="Spt4"/>
    <property type="match status" value="1"/>
</dbReference>
<evidence type="ECO:0000256" key="8">
    <source>
        <dbReference type="ARBA" id="ARBA00023015"/>
    </source>
</evidence>
<evidence type="ECO:0000259" key="13">
    <source>
        <dbReference type="SMART" id="SM01389"/>
    </source>
</evidence>
<gene>
    <name evidence="15" type="ORF">V5799_015922</name>
</gene>
<sequence>MAASLESIPKDLRNLRACLLCSMIKTFEQFEFDGCDNCDEYLHMKNNRDMVYDCTSSNFDGMIALMNPEDSWVAKWQRISRKAKGIYAISVSGRLPLATVRELKSRGITYKSRDTSTV</sequence>
<keyword evidence="16" id="KW-1185">Reference proteome</keyword>
<evidence type="ECO:0000256" key="11">
    <source>
        <dbReference type="ARBA" id="ARBA00023242"/>
    </source>
</evidence>
<dbReference type="Gene3D" id="3.30.40.210">
    <property type="match status" value="1"/>
</dbReference>
<keyword evidence="10 12" id="KW-0804">Transcription</keyword>
<evidence type="ECO:0000256" key="10">
    <source>
        <dbReference type="ARBA" id="ARBA00023163"/>
    </source>
</evidence>
<proteinExistence type="evidence at transcript level"/>
<comment type="similarity">
    <text evidence="2 12">Belongs to the SPT4 family.</text>
</comment>
<reference evidence="14" key="1">
    <citation type="journal article" date="2015" name="PLoS ONE">
        <title>An Insight into the Sialome of the Lone Star Tick, Amblyomma americanum, with a Glimpse on Its Time Dependent Gene Expression.</title>
        <authorList>
            <person name="Karim S."/>
            <person name="Ribeiro J.M."/>
        </authorList>
    </citation>
    <scope>NUCLEOTIDE SEQUENCE</scope>
    <source>
        <tissue evidence="14">Salivary gland</tissue>
    </source>
</reference>
<keyword evidence="9" id="KW-0010">Activator</keyword>
<keyword evidence="11 12" id="KW-0539">Nucleus</keyword>
<dbReference type="SUPFAM" id="SSF63393">
    <property type="entry name" value="RNA polymerase subunits"/>
    <property type="match status" value="1"/>
</dbReference>